<dbReference type="PANTHER" id="PTHR43877:SF2">
    <property type="entry name" value="AMINOALKYLPHOSPHONATE N-ACETYLTRANSFERASE-RELATED"/>
    <property type="match status" value="1"/>
</dbReference>
<accession>A0ABR6X607</accession>
<dbReference type="InterPro" id="IPR016181">
    <property type="entry name" value="Acyl_CoA_acyltransferase"/>
</dbReference>
<dbReference type="EMBL" id="JACOFW010000015">
    <property type="protein sequence ID" value="MBC3808329.1"/>
    <property type="molecule type" value="Genomic_DNA"/>
</dbReference>
<name>A0ABR6X607_9BURK</name>
<proteinExistence type="predicted"/>
<dbReference type="Proteomes" id="UP000648257">
    <property type="component" value="Unassembled WGS sequence"/>
</dbReference>
<evidence type="ECO:0000259" key="3">
    <source>
        <dbReference type="PROSITE" id="PS51186"/>
    </source>
</evidence>
<dbReference type="Gene3D" id="3.40.630.30">
    <property type="match status" value="1"/>
</dbReference>
<dbReference type="RefSeq" id="WP_186923404.1">
    <property type="nucleotide sequence ID" value="NZ_JACOFW010000015.1"/>
</dbReference>
<dbReference type="PROSITE" id="PS51186">
    <property type="entry name" value="GNAT"/>
    <property type="match status" value="1"/>
</dbReference>
<dbReference type="InterPro" id="IPR000182">
    <property type="entry name" value="GNAT_dom"/>
</dbReference>
<feature type="domain" description="N-acetyltransferase" evidence="3">
    <location>
        <begin position="14"/>
        <end position="175"/>
    </location>
</feature>
<reference evidence="4 5" key="1">
    <citation type="submission" date="2020-08" db="EMBL/GenBank/DDBJ databases">
        <title>Novel species isolated from subtropical streams in China.</title>
        <authorList>
            <person name="Lu H."/>
        </authorList>
    </citation>
    <scope>NUCLEOTIDE SEQUENCE [LARGE SCALE GENOMIC DNA]</scope>
    <source>
        <strain evidence="4 5">KACC 16656</strain>
    </source>
</reference>
<dbReference type="CDD" id="cd04301">
    <property type="entry name" value="NAT_SF"/>
    <property type="match status" value="1"/>
</dbReference>
<keyword evidence="2" id="KW-0012">Acyltransferase</keyword>
<evidence type="ECO:0000256" key="1">
    <source>
        <dbReference type="ARBA" id="ARBA00022679"/>
    </source>
</evidence>
<dbReference type="InterPro" id="IPR050832">
    <property type="entry name" value="Bact_Acetyltransf"/>
</dbReference>
<sequence length="183" mass="20619">MIHSVPAPKLAPSYQFRIATRSDSQAIADLVNSAYRGDSSRAGWTTEADLLIGLRVTPEDVCELIETDDSVIFLCIDGDRIIGSVNLLKTEDAAYLGMFAVNPQLQGGGIGKQFMQAAEDLVKQRWQAKKMWMTVITTRHELIAYYERRGYQRTGRIKAFPAEVPEENRLVKNLQMEELEKPL</sequence>
<keyword evidence="1" id="KW-0808">Transferase</keyword>
<dbReference type="PANTHER" id="PTHR43877">
    <property type="entry name" value="AMINOALKYLPHOSPHONATE N-ACETYLTRANSFERASE-RELATED-RELATED"/>
    <property type="match status" value="1"/>
</dbReference>
<comment type="caution">
    <text evidence="4">The sequence shown here is derived from an EMBL/GenBank/DDBJ whole genome shotgun (WGS) entry which is preliminary data.</text>
</comment>
<organism evidence="4 5">
    <name type="scientific">Undibacterium seohonense</name>
    <dbReference type="NCBI Taxonomy" id="1344950"/>
    <lineage>
        <taxon>Bacteria</taxon>
        <taxon>Pseudomonadati</taxon>
        <taxon>Pseudomonadota</taxon>
        <taxon>Betaproteobacteria</taxon>
        <taxon>Burkholderiales</taxon>
        <taxon>Oxalobacteraceae</taxon>
        <taxon>Undibacterium</taxon>
    </lineage>
</organism>
<dbReference type="Pfam" id="PF00583">
    <property type="entry name" value="Acetyltransf_1"/>
    <property type="match status" value="1"/>
</dbReference>
<evidence type="ECO:0000313" key="5">
    <source>
        <dbReference type="Proteomes" id="UP000648257"/>
    </source>
</evidence>
<gene>
    <name evidence="4" type="ORF">H8K52_13325</name>
</gene>
<dbReference type="SUPFAM" id="SSF55729">
    <property type="entry name" value="Acyl-CoA N-acyltransferases (Nat)"/>
    <property type="match status" value="1"/>
</dbReference>
<protein>
    <submittedName>
        <fullName evidence="4">GNAT family N-acetyltransferase</fullName>
    </submittedName>
</protein>
<keyword evidence="5" id="KW-1185">Reference proteome</keyword>
<evidence type="ECO:0000313" key="4">
    <source>
        <dbReference type="EMBL" id="MBC3808329.1"/>
    </source>
</evidence>
<evidence type="ECO:0000256" key="2">
    <source>
        <dbReference type="ARBA" id="ARBA00023315"/>
    </source>
</evidence>